<keyword evidence="6" id="KW-1133">Transmembrane helix</keyword>
<name>A0A9D3RSX8_ANGAN</name>
<dbReference type="PROSITE" id="PS50835">
    <property type="entry name" value="IG_LIKE"/>
    <property type="match status" value="1"/>
</dbReference>
<evidence type="ECO:0000313" key="8">
    <source>
        <dbReference type="EMBL" id="KAG5841710.1"/>
    </source>
</evidence>
<dbReference type="InterPro" id="IPR007110">
    <property type="entry name" value="Ig-like_dom"/>
</dbReference>
<dbReference type="Gene3D" id="2.60.40.10">
    <property type="entry name" value="Immunoglobulins"/>
    <property type="match status" value="2"/>
</dbReference>
<comment type="caution">
    <text evidence="8">The sequence shown here is derived from an EMBL/GenBank/DDBJ whole genome shotgun (WGS) entry which is preliminary data.</text>
</comment>
<evidence type="ECO:0000259" key="7">
    <source>
        <dbReference type="PROSITE" id="PS50835"/>
    </source>
</evidence>
<protein>
    <recommendedName>
        <fullName evidence="7">Ig-like domain-containing protein</fullName>
    </recommendedName>
</protein>
<gene>
    <name evidence="8" type="ORF">ANANG_G00169610</name>
</gene>
<organism evidence="8 9">
    <name type="scientific">Anguilla anguilla</name>
    <name type="common">European freshwater eel</name>
    <name type="synonym">Muraena anguilla</name>
    <dbReference type="NCBI Taxonomy" id="7936"/>
    <lineage>
        <taxon>Eukaryota</taxon>
        <taxon>Metazoa</taxon>
        <taxon>Chordata</taxon>
        <taxon>Craniata</taxon>
        <taxon>Vertebrata</taxon>
        <taxon>Euteleostomi</taxon>
        <taxon>Actinopterygii</taxon>
        <taxon>Neopterygii</taxon>
        <taxon>Teleostei</taxon>
        <taxon>Anguilliformes</taxon>
        <taxon>Anguillidae</taxon>
        <taxon>Anguilla</taxon>
    </lineage>
</organism>
<keyword evidence="3 6" id="KW-0472">Membrane</keyword>
<feature type="domain" description="Ig-like" evidence="7">
    <location>
        <begin position="79"/>
        <end position="167"/>
    </location>
</feature>
<dbReference type="SUPFAM" id="SSF48726">
    <property type="entry name" value="Immunoglobulin"/>
    <property type="match status" value="2"/>
</dbReference>
<evidence type="ECO:0000256" key="6">
    <source>
        <dbReference type="SAM" id="Phobius"/>
    </source>
</evidence>
<dbReference type="Pfam" id="PF00047">
    <property type="entry name" value="ig"/>
    <property type="match status" value="1"/>
</dbReference>
<evidence type="ECO:0000256" key="3">
    <source>
        <dbReference type="ARBA" id="ARBA00023136"/>
    </source>
</evidence>
<dbReference type="InterPro" id="IPR015631">
    <property type="entry name" value="CD2/SLAM_rcpt"/>
</dbReference>
<dbReference type="Proteomes" id="UP001044222">
    <property type="component" value="Chromosome 9"/>
</dbReference>
<reference evidence="8" key="1">
    <citation type="submission" date="2021-01" db="EMBL/GenBank/DDBJ databases">
        <title>A chromosome-scale assembly of European eel, Anguilla anguilla.</title>
        <authorList>
            <person name="Henkel C."/>
            <person name="Jong-Raadsen S.A."/>
            <person name="Dufour S."/>
            <person name="Weltzien F.-A."/>
            <person name="Palstra A.P."/>
            <person name="Pelster B."/>
            <person name="Spaink H.P."/>
            <person name="Van Den Thillart G.E."/>
            <person name="Jansen H."/>
            <person name="Zahm M."/>
            <person name="Klopp C."/>
            <person name="Cedric C."/>
            <person name="Louis A."/>
            <person name="Berthelot C."/>
            <person name="Parey E."/>
            <person name="Roest Crollius H."/>
            <person name="Montfort J."/>
            <person name="Robinson-Rechavi M."/>
            <person name="Bucao C."/>
            <person name="Bouchez O."/>
            <person name="Gislard M."/>
            <person name="Lluch J."/>
            <person name="Milhes M."/>
            <person name="Lampietro C."/>
            <person name="Lopez Roques C."/>
            <person name="Donnadieu C."/>
            <person name="Braasch I."/>
            <person name="Desvignes T."/>
            <person name="Postlethwait J."/>
            <person name="Bobe J."/>
            <person name="Guiguen Y."/>
            <person name="Dirks R."/>
        </authorList>
    </citation>
    <scope>NUCLEOTIDE SEQUENCE</scope>
    <source>
        <strain evidence="8">Tag_6206</strain>
        <tissue evidence="8">Liver</tissue>
    </source>
</reference>
<evidence type="ECO:0000256" key="2">
    <source>
        <dbReference type="ARBA" id="ARBA00022729"/>
    </source>
</evidence>
<evidence type="ECO:0000256" key="4">
    <source>
        <dbReference type="ARBA" id="ARBA00023180"/>
    </source>
</evidence>
<dbReference type="GO" id="GO:0016020">
    <property type="term" value="C:membrane"/>
    <property type="evidence" value="ECO:0007669"/>
    <property type="project" value="UniProtKB-SubCell"/>
</dbReference>
<dbReference type="AlphaFoldDB" id="A0A9D3RSX8"/>
<dbReference type="PANTHER" id="PTHR12080:SF55">
    <property type="entry name" value="LYMPHOCYTE FUNCTION-ASSOCIATED ANTIGEN 3"/>
    <property type="match status" value="1"/>
</dbReference>
<keyword evidence="5" id="KW-0393">Immunoglobulin domain</keyword>
<proteinExistence type="predicted"/>
<feature type="transmembrane region" description="Helical" evidence="6">
    <location>
        <begin position="171"/>
        <end position="194"/>
    </location>
</feature>
<keyword evidence="6" id="KW-0812">Transmembrane</keyword>
<dbReference type="PANTHER" id="PTHR12080">
    <property type="entry name" value="SIGNALING LYMPHOCYTIC ACTIVATION MOLECULE"/>
    <property type="match status" value="1"/>
</dbReference>
<evidence type="ECO:0000313" key="9">
    <source>
        <dbReference type="Proteomes" id="UP001044222"/>
    </source>
</evidence>
<dbReference type="InterPro" id="IPR013783">
    <property type="entry name" value="Ig-like_fold"/>
</dbReference>
<dbReference type="EMBL" id="JAFIRN010000009">
    <property type="protein sequence ID" value="KAG5841710.1"/>
    <property type="molecule type" value="Genomic_DNA"/>
</dbReference>
<evidence type="ECO:0000256" key="5">
    <source>
        <dbReference type="ARBA" id="ARBA00023319"/>
    </source>
</evidence>
<dbReference type="InterPro" id="IPR013151">
    <property type="entry name" value="Immunoglobulin_dom"/>
</dbReference>
<sequence length="270" mass="29221">MQWKKNNMDVIKLVSEQDNSTVTTLKTNENFAGRLIMNNETGALNISSLREEDSGKYVFNGFKLSVSLGTKTIQLHIYERIVSVQVTSQVNNSTDGTSCNVTLSCSVIGGSQVALSWSRNGENIAGAENRTTLTVSPTRAEEDYTCTAINPISSLSKTARPCQTETTSSPYIYIAAGGGGLLVVMMVITLMCILKKSKRGEAHEDTTVYAEVGDNLHTQKGSVNSQSPQPADVNTFYDVIKGTGTPAAPSTVYDMVKLDRAIPTQYQEVL</sequence>
<dbReference type="InterPro" id="IPR036179">
    <property type="entry name" value="Ig-like_dom_sf"/>
</dbReference>
<keyword evidence="4" id="KW-0325">Glycoprotein</keyword>
<dbReference type="CDD" id="cd00096">
    <property type="entry name" value="Ig"/>
    <property type="match status" value="1"/>
</dbReference>
<keyword evidence="2" id="KW-0732">Signal</keyword>
<comment type="subcellular location">
    <subcellularLocation>
        <location evidence="1">Membrane</location>
    </subcellularLocation>
</comment>
<accession>A0A9D3RSX8</accession>
<keyword evidence="9" id="KW-1185">Reference proteome</keyword>
<evidence type="ECO:0000256" key="1">
    <source>
        <dbReference type="ARBA" id="ARBA00004370"/>
    </source>
</evidence>